<dbReference type="InterPro" id="IPR003690">
    <property type="entry name" value="MTERF"/>
</dbReference>
<keyword evidence="5" id="KW-0067">ATP-binding</keyword>
<dbReference type="Pfam" id="PF02536">
    <property type="entry name" value="mTERF"/>
    <property type="match status" value="1"/>
</dbReference>
<dbReference type="EMBL" id="JAGYWB010000012">
    <property type="protein sequence ID" value="KAI0501255.1"/>
    <property type="molecule type" value="Genomic_DNA"/>
</dbReference>
<dbReference type="SUPFAM" id="SSF55681">
    <property type="entry name" value="Class II aaRS and biotin synthetases"/>
    <property type="match status" value="1"/>
</dbReference>
<dbReference type="GO" id="GO:0003723">
    <property type="term" value="F:RNA binding"/>
    <property type="evidence" value="ECO:0007669"/>
    <property type="project" value="TreeGrafter"/>
</dbReference>
<comment type="similarity">
    <text evidence="1">Belongs to the class-II aminoacyl-tRNA synthetase family.</text>
</comment>
<dbReference type="GO" id="GO:0004821">
    <property type="term" value="F:histidine-tRNA ligase activity"/>
    <property type="evidence" value="ECO:0007669"/>
    <property type="project" value="UniProtKB-EC"/>
</dbReference>
<dbReference type="OrthoDB" id="1906957at2759"/>
<dbReference type="EC" id="6.1.1.21" evidence="2"/>
<evidence type="ECO:0000256" key="1">
    <source>
        <dbReference type="ARBA" id="ARBA00008226"/>
    </source>
</evidence>
<dbReference type="GO" id="GO:0005829">
    <property type="term" value="C:cytosol"/>
    <property type="evidence" value="ECO:0007669"/>
    <property type="project" value="TreeGrafter"/>
</dbReference>
<dbReference type="GO" id="GO:0006427">
    <property type="term" value="P:histidyl-tRNA aminoacylation"/>
    <property type="evidence" value="ECO:0007669"/>
    <property type="project" value="TreeGrafter"/>
</dbReference>
<evidence type="ECO:0000313" key="12">
    <source>
        <dbReference type="Proteomes" id="UP000829196"/>
    </source>
</evidence>
<keyword evidence="7" id="KW-0030">Aminoacyl-tRNA synthetase</keyword>
<feature type="domain" description="Anticodon-binding" evidence="9">
    <location>
        <begin position="414"/>
        <end position="502"/>
    </location>
</feature>
<evidence type="ECO:0000256" key="3">
    <source>
        <dbReference type="ARBA" id="ARBA00022598"/>
    </source>
</evidence>
<comment type="caution">
    <text evidence="11">The sequence shown here is derived from an EMBL/GenBank/DDBJ whole genome shotgun (WGS) entry which is preliminary data.</text>
</comment>
<sequence>MIEDRATSFAYKLLSGSATARYIGSCTIKNQRTICLVGAFKWQRHNQVNYLKEFGLSTEEVGQLLAYKPQLVGCSIEERWKPLVKYLYYLGVHRDGMKRILMEKPVIFCVDLERTIAPKVRFLQDIGVRQEDIGSVIARFPPFLTYSLYKKIRPVIFNVSTASTLFIPYMIAKVYRRYNPSKGRYREFYQCNFDVAGQCEVMEADFEVLKVLTEVLDELNIGDYEIKLNHRKLLDVMLEICGVSSEKFRTVCSSIDKLDKQSFEQVEEKGLAVATAEKIGTFVKKRGPLIELLSELKGSGSSFLRNRGSVLALNELEILFNALEKTKFLEKIVFDLSLARGLDYYTGVIFEVVFKGSTQVGSIASGGRYDNLVGMFSGKQVPAVGVSLGIERVLPIMEQLEKEKNKVIRATETQVLVAILGKDLLFAVELVNELWNAKVNAEFRLNKRVRNHIDRAVESGIPWVVFVGESELNSGILKLKNFESHQEETIPREIFAEELQKRLNIM</sequence>
<feature type="domain" description="Class II Histidinyl-tRNA synthetase (HisRS)-like catalytic core" evidence="10">
    <location>
        <begin position="172"/>
        <end position="393"/>
    </location>
</feature>
<reference evidence="11" key="1">
    <citation type="journal article" date="2022" name="Front. Genet.">
        <title>Chromosome-Scale Assembly of the Dendrobium nobile Genome Provides Insights Into the Molecular Mechanism of the Biosynthesis of the Medicinal Active Ingredient of Dendrobium.</title>
        <authorList>
            <person name="Xu Q."/>
            <person name="Niu S.-C."/>
            <person name="Li K.-L."/>
            <person name="Zheng P.-J."/>
            <person name="Zhang X.-J."/>
            <person name="Jia Y."/>
            <person name="Liu Y."/>
            <person name="Niu Y.-X."/>
            <person name="Yu L.-H."/>
            <person name="Chen D.-F."/>
            <person name="Zhang G.-Q."/>
        </authorList>
    </citation>
    <scope>NUCLEOTIDE SEQUENCE</scope>
    <source>
        <tissue evidence="11">Leaf</tissue>
    </source>
</reference>
<evidence type="ECO:0000256" key="6">
    <source>
        <dbReference type="ARBA" id="ARBA00022917"/>
    </source>
</evidence>
<keyword evidence="6" id="KW-0648">Protein biosynthesis</keyword>
<dbReference type="InterPro" id="IPR036621">
    <property type="entry name" value="Anticodon-bd_dom_sf"/>
</dbReference>
<evidence type="ECO:0000259" key="10">
    <source>
        <dbReference type="Pfam" id="PF13393"/>
    </source>
</evidence>
<dbReference type="AlphaFoldDB" id="A0A8T3B433"/>
<evidence type="ECO:0000256" key="5">
    <source>
        <dbReference type="ARBA" id="ARBA00022840"/>
    </source>
</evidence>
<dbReference type="PANTHER" id="PTHR11476">
    <property type="entry name" value="HISTIDYL-TRNA SYNTHETASE"/>
    <property type="match status" value="1"/>
</dbReference>
<evidence type="ECO:0000256" key="7">
    <source>
        <dbReference type="ARBA" id="ARBA00023146"/>
    </source>
</evidence>
<dbReference type="InterPro" id="IPR041715">
    <property type="entry name" value="HisRS-like_core"/>
</dbReference>
<dbReference type="GO" id="GO:0005524">
    <property type="term" value="F:ATP binding"/>
    <property type="evidence" value="ECO:0007669"/>
    <property type="project" value="UniProtKB-KW"/>
</dbReference>
<dbReference type="SUPFAM" id="SSF52954">
    <property type="entry name" value="Class II aaRS ABD-related"/>
    <property type="match status" value="1"/>
</dbReference>
<dbReference type="GO" id="GO:0032543">
    <property type="term" value="P:mitochondrial translation"/>
    <property type="evidence" value="ECO:0007669"/>
    <property type="project" value="TreeGrafter"/>
</dbReference>
<evidence type="ECO:0000256" key="8">
    <source>
        <dbReference type="ARBA" id="ARBA00047639"/>
    </source>
</evidence>
<dbReference type="Pfam" id="PF03129">
    <property type="entry name" value="HGTP_anticodon"/>
    <property type="match status" value="1"/>
</dbReference>
<dbReference type="InterPro" id="IPR004154">
    <property type="entry name" value="Anticodon-bd"/>
</dbReference>
<proteinExistence type="inferred from homology"/>
<gene>
    <name evidence="11" type="ORF">KFK09_016198</name>
</gene>
<dbReference type="Pfam" id="PF13393">
    <property type="entry name" value="tRNA-synt_His"/>
    <property type="match status" value="1"/>
</dbReference>
<dbReference type="Proteomes" id="UP000829196">
    <property type="component" value="Unassembled WGS sequence"/>
</dbReference>
<evidence type="ECO:0000313" key="11">
    <source>
        <dbReference type="EMBL" id="KAI0501255.1"/>
    </source>
</evidence>
<dbReference type="SMART" id="SM00733">
    <property type="entry name" value="Mterf"/>
    <property type="match status" value="3"/>
</dbReference>
<dbReference type="Gene3D" id="3.40.50.800">
    <property type="entry name" value="Anticodon-binding domain"/>
    <property type="match status" value="1"/>
</dbReference>
<name>A0A8T3B433_DENNO</name>
<keyword evidence="12" id="KW-1185">Reference proteome</keyword>
<accession>A0A8T3B433</accession>
<dbReference type="PANTHER" id="PTHR11476:SF7">
    <property type="entry name" value="HISTIDINE--TRNA LIGASE"/>
    <property type="match status" value="1"/>
</dbReference>
<dbReference type="GO" id="GO:0005739">
    <property type="term" value="C:mitochondrion"/>
    <property type="evidence" value="ECO:0007669"/>
    <property type="project" value="TreeGrafter"/>
</dbReference>
<protein>
    <recommendedName>
        <fullName evidence="2">histidine--tRNA ligase</fullName>
        <ecNumber evidence="2">6.1.1.21</ecNumber>
    </recommendedName>
</protein>
<comment type="catalytic activity">
    <reaction evidence="8">
        <text>tRNA(His) + L-histidine + ATP = L-histidyl-tRNA(His) + AMP + diphosphate + H(+)</text>
        <dbReference type="Rhea" id="RHEA:17313"/>
        <dbReference type="Rhea" id="RHEA-COMP:9665"/>
        <dbReference type="Rhea" id="RHEA-COMP:9689"/>
        <dbReference type="ChEBI" id="CHEBI:15378"/>
        <dbReference type="ChEBI" id="CHEBI:30616"/>
        <dbReference type="ChEBI" id="CHEBI:33019"/>
        <dbReference type="ChEBI" id="CHEBI:57595"/>
        <dbReference type="ChEBI" id="CHEBI:78442"/>
        <dbReference type="ChEBI" id="CHEBI:78527"/>
        <dbReference type="ChEBI" id="CHEBI:456215"/>
        <dbReference type="EC" id="6.1.1.21"/>
    </reaction>
</comment>
<dbReference type="CDD" id="cd00773">
    <property type="entry name" value="HisRS-like_core"/>
    <property type="match status" value="1"/>
</dbReference>
<organism evidence="11 12">
    <name type="scientific">Dendrobium nobile</name>
    <name type="common">Orchid</name>
    <dbReference type="NCBI Taxonomy" id="94219"/>
    <lineage>
        <taxon>Eukaryota</taxon>
        <taxon>Viridiplantae</taxon>
        <taxon>Streptophyta</taxon>
        <taxon>Embryophyta</taxon>
        <taxon>Tracheophyta</taxon>
        <taxon>Spermatophyta</taxon>
        <taxon>Magnoliopsida</taxon>
        <taxon>Liliopsida</taxon>
        <taxon>Asparagales</taxon>
        <taxon>Orchidaceae</taxon>
        <taxon>Epidendroideae</taxon>
        <taxon>Malaxideae</taxon>
        <taxon>Dendrobiinae</taxon>
        <taxon>Dendrobium</taxon>
    </lineage>
</organism>
<dbReference type="CDD" id="cd00859">
    <property type="entry name" value="HisRS_anticodon"/>
    <property type="match status" value="1"/>
</dbReference>
<evidence type="ECO:0000256" key="2">
    <source>
        <dbReference type="ARBA" id="ARBA00012815"/>
    </source>
</evidence>
<dbReference type="Gene3D" id="3.30.930.10">
    <property type="entry name" value="Bira Bifunctional Protein, Domain 2"/>
    <property type="match status" value="1"/>
</dbReference>
<keyword evidence="4" id="KW-0547">Nucleotide-binding</keyword>
<dbReference type="InterPro" id="IPR033656">
    <property type="entry name" value="HisRS_anticodon"/>
</dbReference>
<dbReference type="InterPro" id="IPR045864">
    <property type="entry name" value="aa-tRNA-synth_II/BPL/LPL"/>
</dbReference>
<keyword evidence="3" id="KW-0436">Ligase</keyword>
<evidence type="ECO:0000259" key="9">
    <source>
        <dbReference type="Pfam" id="PF03129"/>
    </source>
</evidence>
<dbReference type="SMR" id="A0A8T3B433"/>
<evidence type="ECO:0000256" key="4">
    <source>
        <dbReference type="ARBA" id="ARBA00022741"/>
    </source>
</evidence>
<dbReference type="FunFam" id="3.40.50.800:FF:000012">
    <property type="entry name" value="Histidine--tRNA ligase, cytoplasmic"/>
    <property type="match status" value="1"/>
</dbReference>